<reference evidence="2" key="1">
    <citation type="submission" date="2023-08" db="EMBL/GenBank/DDBJ databases">
        <authorList>
            <person name="Chen Y."/>
            <person name="Shah S."/>
            <person name="Dougan E. K."/>
            <person name="Thang M."/>
            <person name="Chan C."/>
        </authorList>
    </citation>
    <scope>NUCLEOTIDE SEQUENCE</scope>
</reference>
<feature type="region of interest" description="Disordered" evidence="1">
    <location>
        <begin position="367"/>
        <end position="401"/>
    </location>
</feature>
<evidence type="ECO:0000313" key="3">
    <source>
        <dbReference type="Proteomes" id="UP001178507"/>
    </source>
</evidence>
<keyword evidence="3" id="KW-1185">Reference proteome</keyword>
<feature type="compositionally biased region" description="Acidic residues" evidence="1">
    <location>
        <begin position="371"/>
        <end position="393"/>
    </location>
</feature>
<evidence type="ECO:0008006" key="4">
    <source>
        <dbReference type="Google" id="ProtNLM"/>
    </source>
</evidence>
<dbReference type="AlphaFoldDB" id="A0AA36J727"/>
<sequence length="544" mass="61466">MMELAEGGLANEAEDALYEMIDAGVKPGPLHFGAIIASCAQAADTQRAERWLFRMKALEVQPEAGIFHELMHVAAEAGNPAAAEQWMNDAWQEGFEPDLQTFKYILRSLRKAQDTVQLETWFERLMQMKLQPDMECVNEIIGAFADQENLDKAVEWTAIAKRLGLSPDVQTYKLLIASYLKLGLLQEAEGVIEEIAQPSADVFVLLIGDGRTYREPQMVQRWAQRLLDAGIDIDSLGLRLALVDSWEASSTIRRRFKGDKAWLLLPPSKDPEQDEMERPMSTRSLAFNSSAVAALIRRFAPRKLKVRMLLGPIKGLYQVMGAQADRRQTYVDAWVLRRLYTYARRRQQDDEAVREIFQLLRDFGHGPLREDECDEGDTDEDGESGESESEEKEIEVVDSHEEGSMENVRFMGAELKELEGKSEADLRRLGALALAEDAKKQAEANEGAPQQSEEEQLQAELDRLLVELQMAERLVHQMEWLVLMLPVVLARSRAASRLKVETQAYVVTADGSAARTPSPAQKPELVETPEKARFPEERLRAWIV</sequence>
<dbReference type="Pfam" id="PF01535">
    <property type="entry name" value="PPR"/>
    <property type="match status" value="1"/>
</dbReference>
<dbReference type="EMBL" id="CAUJNA010003345">
    <property type="protein sequence ID" value="CAJ1399718.1"/>
    <property type="molecule type" value="Genomic_DNA"/>
</dbReference>
<protein>
    <recommendedName>
        <fullName evidence="4">Pentatricopeptide repeat-containing protein</fullName>
    </recommendedName>
</protein>
<accession>A0AA36J727</accession>
<dbReference type="InterPro" id="IPR002885">
    <property type="entry name" value="PPR_rpt"/>
</dbReference>
<dbReference type="Proteomes" id="UP001178507">
    <property type="component" value="Unassembled WGS sequence"/>
</dbReference>
<proteinExistence type="predicted"/>
<comment type="caution">
    <text evidence="2">The sequence shown here is derived from an EMBL/GenBank/DDBJ whole genome shotgun (WGS) entry which is preliminary data.</text>
</comment>
<dbReference type="Gene3D" id="1.25.40.10">
    <property type="entry name" value="Tetratricopeptide repeat domain"/>
    <property type="match status" value="1"/>
</dbReference>
<name>A0AA36J727_9DINO</name>
<gene>
    <name evidence="2" type="ORF">EVOR1521_LOCUS23208</name>
</gene>
<dbReference type="PANTHER" id="PTHR46862:SF3">
    <property type="entry name" value="OS07G0661900 PROTEIN"/>
    <property type="match status" value="1"/>
</dbReference>
<dbReference type="PANTHER" id="PTHR46862">
    <property type="entry name" value="OS07G0661900 PROTEIN"/>
    <property type="match status" value="1"/>
</dbReference>
<evidence type="ECO:0000313" key="2">
    <source>
        <dbReference type="EMBL" id="CAJ1399718.1"/>
    </source>
</evidence>
<evidence type="ECO:0000256" key="1">
    <source>
        <dbReference type="SAM" id="MobiDB-lite"/>
    </source>
</evidence>
<dbReference type="InterPro" id="IPR011990">
    <property type="entry name" value="TPR-like_helical_dom_sf"/>
</dbReference>
<organism evidence="2 3">
    <name type="scientific">Effrenium voratum</name>
    <dbReference type="NCBI Taxonomy" id="2562239"/>
    <lineage>
        <taxon>Eukaryota</taxon>
        <taxon>Sar</taxon>
        <taxon>Alveolata</taxon>
        <taxon>Dinophyceae</taxon>
        <taxon>Suessiales</taxon>
        <taxon>Symbiodiniaceae</taxon>
        <taxon>Effrenium</taxon>
    </lineage>
</organism>